<dbReference type="CDD" id="cd04334">
    <property type="entry name" value="ProRS-INS"/>
    <property type="match status" value="1"/>
</dbReference>
<evidence type="ECO:0000256" key="3">
    <source>
        <dbReference type="ARBA" id="ARBA00022490"/>
    </source>
</evidence>
<comment type="subcellular location">
    <subcellularLocation>
        <location evidence="1 10">Cytoplasm</location>
    </subcellularLocation>
</comment>
<dbReference type="PATRIC" id="fig|1702221.3.peg.1294"/>
<dbReference type="Gene3D" id="3.90.960.10">
    <property type="entry name" value="YbaK/aminoacyl-tRNA synthetase-associated domain"/>
    <property type="match status" value="1"/>
</dbReference>
<dbReference type="PANTHER" id="PTHR42753:SF2">
    <property type="entry name" value="PROLINE--TRNA LIGASE"/>
    <property type="match status" value="1"/>
</dbReference>
<dbReference type="InterPro" id="IPR002314">
    <property type="entry name" value="aa-tRNA-synt_IIb"/>
</dbReference>
<dbReference type="Proteomes" id="UP000069771">
    <property type="component" value="Chromosome"/>
</dbReference>
<keyword evidence="7 10" id="KW-0648">Protein biosynthesis</keyword>
<keyword evidence="3 10" id="KW-0963">Cytoplasm</keyword>
<comment type="function">
    <text evidence="10">Catalyzes the attachment of proline to tRNA(Pro) in a two-step reaction: proline is first activated by ATP to form Pro-AMP and then transferred to the acceptor end of tRNA(Pro). As ProRS can inadvertently accommodate and process non-cognate amino acids such as alanine and cysteine, to avoid such errors it has two additional distinct editing activities against alanine. One activity is designated as 'pretransfer' editing and involves the tRNA(Pro)-independent hydrolysis of activated Ala-AMP. The other activity is designated 'posttransfer' editing and involves deacylation of mischarged Ala-tRNA(Pro). The misacylated Cys-tRNA(Pro) is not edited by ProRS.</text>
</comment>
<keyword evidence="8 10" id="KW-0030">Aminoacyl-tRNA synthetase</keyword>
<evidence type="ECO:0000256" key="2">
    <source>
        <dbReference type="ARBA" id="ARBA00011738"/>
    </source>
</evidence>
<dbReference type="SUPFAM" id="SSF55681">
    <property type="entry name" value="Class II aaRS and biotin synthetases"/>
    <property type="match status" value="1"/>
</dbReference>
<evidence type="ECO:0000256" key="11">
    <source>
        <dbReference type="SAM" id="MobiDB-lite"/>
    </source>
</evidence>
<keyword evidence="14" id="KW-1185">Reference proteome</keyword>
<dbReference type="SUPFAM" id="SSF55826">
    <property type="entry name" value="YbaK/ProRS associated domain"/>
    <property type="match status" value="1"/>
</dbReference>
<keyword evidence="5 10" id="KW-0547">Nucleotide-binding</keyword>
<evidence type="ECO:0000256" key="4">
    <source>
        <dbReference type="ARBA" id="ARBA00022598"/>
    </source>
</evidence>
<sequence>MPVFSLEVVKVSHSDRRDASLLRSGCDRMAHRLAGREQSGQSGQSERQTVRASLSENDRMTQQGNLRYNFGYESEKSAMKLSESFFYTLRENARDEDSISSNLLVRAGMIKKVSNGIYMIMPMGKKVLKNIEEIVREEMDAKGAQELLMPAIIPEEVYIKSGRREAFGDNMFTLKDRYGKSYSLGPTHEELFTVAAAMDGRSYKDFPYNLYQIQHKYRDEPRPRFGLIRVREFIMKDAYTFDINQEGLDAGYAKMYDAYCRIFDRLGLDYRIVKADTGVMGGLLSEEYQALSSIGEDTVVHCPSCGFSSNLEITEVPDTAAMDASDPLEMEKRHTPNAGTIEEISAFLEREPSDFVKTLIYDADGKLYAFCLPGDRELNETKAGKLLGALELTLATPEQVQEATKAAVGFAGPVGLDIPVILDRQVLKKKNFIVGANETDHHFLNVNVTDFEPWKVADISQVREGDICPNCGEPLAFEHGIEVGNLFKLGTKYAESMDLKYLDENNQLQPVWMGSYGIGLERCMAAVADQHHDEAGLIWPLEIAPFQIAIVPVSMKNETQAKAALKLYEDLKAAGVQVVLDDRPERAGVKFKDMELIGIPYRVTVGRGIDSGMVEWTERESGVREEIPVDMVKERILSLIG</sequence>
<dbReference type="Pfam" id="PF00587">
    <property type="entry name" value="tRNA-synt_2b"/>
    <property type="match status" value="1"/>
</dbReference>
<dbReference type="PROSITE" id="PS50862">
    <property type="entry name" value="AA_TRNA_LIGASE_II"/>
    <property type="match status" value="1"/>
</dbReference>
<evidence type="ECO:0000256" key="1">
    <source>
        <dbReference type="ARBA" id="ARBA00004496"/>
    </source>
</evidence>
<comment type="subunit">
    <text evidence="2 10">Homodimer.</text>
</comment>
<dbReference type="NCBIfam" id="TIGR00409">
    <property type="entry name" value="proS_fam_II"/>
    <property type="match status" value="1"/>
</dbReference>
<evidence type="ECO:0000256" key="8">
    <source>
        <dbReference type="ARBA" id="ARBA00023146"/>
    </source>
</evidence>
<dbReference type="HAMAP" id="MF_01569">
    <property type="entry name" value="Pro_tRNA_synth_type1"/>
    <property type="match status" value="1"/>
</dbReference>
<feature type="domain" description="Aminoacyl-transfer RNA synthetases class-II family profile" evidence="12">
    <location>
        <begin position="111"/>
        <end position="540"/>
    </location>
</feature>
<evidence type="ECO:0000259" key="12">
    <source>
        <dbReference type="PROSITE" id="PS50862"/>
    </source>
</evidence>
<dbReference type="STRING" id="1702221.AALO17_13410"/>
<dbReference type="Pfam" id="PF03129">
    <property type="entry name" value="HGTP_anticodon"/>
    <property type="match status" value="1"/>
</dbReference>
<dbReference type="GO" id="GO:0005829">
    <property type="term" value="C:cytosol"/>
    <property type="evidence" value="ECO:0007669"/>
    <property type="project" value="TreeGrafter"/>
</dbReference>
<dbReference type="CDD" id="cd00861">
    <property type="entry name" value="ProRS_anticodon_short"/>
    <property type="match status" value="1"/>
</dbReference>
<dbReference type="PANTHER" id="PTHR42753">
    <property type="entry name" value="MITOCHONDRIAL RIBOSOME PROTEIN L39/PROLYL-TRNA LIGASE FAMILY MEMBER"/>
    <property type="match status" value="1"/>
</dbReference>
<dbReference type="InterPro" id="IPR004500">
    <property type="entry name" value="Pro-tRNA-synth_IIa_bac-type"/>
</dbReference>
<dbReference type="GO" id="GO:0004827">
    <property type="term" value="F:proline-tRNA ligase activity"/>
    <property type="evidence" value="ECO:0007669"/>
    <property type="project" value="UniProtKB-UniRule"/>
</dbReference>
<evidence type="ECO:0000256" key="9">
    <source>
        <dbReference type="ARBA" id="ARBA00047671"/>
    </source>
</evidence>
<dbReference type="InterPro" id="IPR002316">
    <property type="entry name" value="Pro-tRNA-ligase_IIa"/>
</dbReference>
<dbReference type="InterPro" id="IPR004154">
    <property type="entry name" value="Anticodon-bd"/>
</dbReference>
<dbReference type="InterPro" id="IPR036621">
    <property type="entry name" value="Anticodon-bd_dom_sf"/>
</dbReference>
<proteinExistence type="inferred from homology"/>
<comment type="similarity">
    <text evidence="10">Belongs to the class-II aminoacyl-tRNA synthetase family. ProS type 1 subfamily.</text>
</comment>
<dbReference type="InterPro" id="IPR045864">
    <property type="entry name" value="aa-tRNA-synth_II/BPL/LPL"/>
</dbReference>
<dbReference type="GO" id="GO:0005524">
    <property type="term" value="F:ATP binding"/>
    <property type="evidence" value="ECO:0007669"/>
    <property type="project" value="UniProtKB-UniRule"/>
</dbReference>
<gene>
    <name evidence="10" type="primary">proS</name>
    <name evidence="13" type="ORF">AALO17_13410</name>
</gene>
<evidence type="ECO:0000256" key="7">
    <source>
        <dbReference type="ARBA" id="ARBA00022917"/>
    </source>
</evidence>
<feature type="compositionally biased region" description="Low complexity" evidence="11">
    <location>
        <begin position="36"/>
        <end position="47"/>
    </location>
</feature>
<reference evidence="13 14" key="1">
    <citation type="journal article" date="2016" name="Gut Pathog.">
        <title>Whole genome sequencing of "Faecalibaculum rodentium" ALO17, isolated from C57BL/6J laboratory mouse feces.</title>
        <authorList>
            <person name="Lim S."/>
            <person name="Chang D.H."/>
            <person name="Ahn S."/>
            <person name="Kim B.C."/>
        </authorList>
    </citation>
    <scope>NUCLEOTIDE SEQUENCE [LARGE SCALE GENOMIC DNA]</scope>
    <source>
        <strain evidence="13 14">Alo17</strain>
    </source>
</reference>
<dbReference type="EMBL" id="CP011391">
    <property type="protein sequence ID" value="AMK54475.1"/>
    <property type="molecule type" value="Genomic_DNA"/>
</dbReference>
<dbReference type="GO" id="GO:0140096">
    <property type="term" value="F:catalytic activity, acting on a protein"/>
    <property type="evidence" value="ECO:0007669"/>
    <property type="project" value="UniProtKB-ARBA"/>
</dbReference>
<evidence type="ECO:0000313" key="13">
    <source>
        <dbReference type="EMBL" id="AMK54475.1"/>
    </source>
</evidence>
<dbReference type="EC" id="6.1.1.15" evidence="10"/>
<evidence type="ECO:0000256" key="5">
    <source>
        <dbReference type="ARBA" id="ARBA00022741"/>
    </source>
</evidence>
<dbReference type="InterPro" id="IPR007214">
    <property type="entry name" value="YbaK/aa-tRNA-synth-assoc-dom"/>
</dbReference>
<dbReference type="SUPFAM" id="SSF52954">
    <property type="entry name" value="Class II aaRS ABD-related"/>
    <property type="match status" value="1"/>
</dbReference>
<evidence type="ECO:0000256" key="10">
    <source>
        <dbReference type="HAMAP-Rule" id="MF_01569"/>
    </source>
</evidence>
<dbReference type="GO" id="GO:0006433">
    <property type="term" value="P:prolyl-tRNA aminoacylation"/>
    <property type="evidence" value="ECO:0007669"/>
    <property type="project" value="UniProtKB-UniRule"/>
</dbReference>
<dbReference type="InterPro" id="IPR006195">
    <property type="entry name" value="aa-tRNA-synth_II"/>
</dbReference>
<protein>
    <recommendedName>
        <fullName evidence="10">Proline--tRNA ligase</fullName>
        <ecNumber evidence="10">6.1.1.15</ecNumber>
    </recommendedName>
    <alternativeName>
        <fullName evidence="10">Prolyl-tRNA synthetase</fullName>
        <shortName evidence="10">ProRS</shortName>
    </alternativeName>
</protein>
<dbReference type="AlphaFoldDB" id="A0A140DUZ8"/>
<dbReference type="Pfam" id="PF04073">
    <property type="entry name" value="tRNA_edit"/>
    <property type="match status" value="1"/>
</dbReference>
<dbReference type="GO" id="GO:0016740">
    <property type="term" value="F:transferase activity"/>
    <property type="evidence" value="ECO:0007669"/>
    <property type="project" value="UniProtKB-ARBA"/>
</dbReference>
<comment type="catalytic activity">
    <reaction evidence="9 10">
        <text>tRNA(Pro) + L-proline + ATP = L-prolyl-tRNA(Pro) + AMP + diphosphate</text>
        <dbReference type="Rhea" id="RHEA:14305"/>
        <dbReference type="Rhea" id="RHEA-COMP:9700"/>
        <dbReference type="Rhea" id="RHEA-COMP:9702"/>
        <dbReference type="ChEBI" id="CHEBI:30616"/>
        <dbReference type="ChEBI" id="CHEBI:33019"/>
        <dbReference type="ChEBI" id="CHEBI:60039"/>
        <dbReference type="ChEBI" id="CHEBI:78442"/>
        <dbReference type="ChEBI" id="CHEBI:78532"/>
        <dbReference type="ChEBI" id="CHEBI:456215"/>
        <dbReference type="EC" id="6.1.1.15"/>
    </reaction>
</comment>
<dbReference type="Gene3D" id="3.40.50.800">
    <property type="entry name" value="Anticodon-binding domain"/>
    <property type="match status" value="1"/>
</dbReference>
<keyword evidence="6 10" id="KW-0067">ATP-binding</keyword>
<dbReference type="InterPro" id="IPR050062">
    <property type="entry name" value="Pro-tRNA_synthetase"/>
</dbReference>
<organism evidence="13 14">
    <name type="scientific">Faecalibaculum rodentium</name>
    <dbReference type="NCBI Taxonomy" id="1702221"/>
    <lineage>
        <taxon>Bacteria</taxon>
        <taxon>Bacillati</taxon>
        <taxon>Bacillota</taxon>
        <taxon>Erysipelotrichia</taxon>
        <taxon>Erysipelotrichales</taxon>
        <taxon>Erysipelotrichaceae</taxon>
        <taxon>Faecalibaculum</taxon>
    </lineage>
</organism>
<dbReference type="InterPro" id="IPR036754">
    <property type="entry name" value="YbaK/aa-tRNA-synt-asso_dom_sf"/>
</dbReference>
<evidence type="ECO:0000256" key="6">
    <source>
        <dbReference type="ARBA" id="ARBA00022840"/>
    </source>
</evidence>
<name>A0A140DUZ8_9FIRM</name>
<dbReference type="Gene3D" id="3.30.930.10">
    <property type="entry name" value="Bira Bifunctional Protein, Domain 2"/>
    <property type="match status" value="2"/>
</dbReference>
<dbReference type="InterPro" id="IPR023717">
    <property type="entry name" value="Pro-tRNA-Synthase_IIa_type1"/>
</dbReference>
<dbReference type="KEGG" id="fro:AALO17_13410"/>
<dbReference type="PRINTS" id="PR01046">
    <property type="entry name" value="TRNASYNTHPRO"/>
</dbReference>
<dbReference type="InterPro" id="IPR044140">
    <property type="entry name" value="ProRS_anticodon_short"/>
</dbReference>
<accession>A0A140DUZ8</accession>
<comment type="domain">
    <text evidence="10">Consists of three domains: the N-terminal catalytic domain, the editing domain and the C-terminal anticodon-binding domain.</text>
</comment>
<dbReference type="NCBIfam" id="NF006625">
    <property type="entry name" value="PRK09194.1"/>
    <property type="match status" value="1"/>
</dbReference>
<dbReference type="GO" id="GO:0002161">
    <property type="term" value="F:aminoacyl-tRNA deacylase activity"/>
    <property type="evidence" value="ECO:0007669"/>
    <property type="project" value="InterPro"/>
</dbReference>
<evidence type="ECO:0000313" key="14">
    <source>
        <dbReference type="Proteomes" id="UP000069771"/>
    </source>
</evidence>
<keyword evidence="4 10" id="KW-0436">Ligase</keyword>
<feature type="region of interest" description="Disordered" evidence="11">
    <location>
        <begin position="34"/>
        <end position="58"/>
    </location>
</feature>